<dbReference type="Proteomes" id="UP000013909">
    <property type="component" value="Unassembled WGS sequence"/>
</dbReference>
<sequence length="332" mass="37567">MQTKLIGVLILLFSWLTFPVVSQTYAEKLGFPKGAKVIIFHVDDTGMSYEANEGTIMSMEEGLSTSCSIMMPCSWVPDYFDYLKDHPQVDAGVHLTLTSEWKGYRWGPVAGKPTTPSLVDPSGYLWPSVREVVQHGNPEELYTEIKAQVDKFIGMGFQPTHLDSHMGTLFASEAFLKKYLQLGMEYQIPVMFPGGHATWIQQESNASNLNVEQLQAIGKMLWEAGLPVLDDLHTDSYSWKIDPAIEGDDDRIQAYKTEKFIETIRMLQPGVTQIITHATNSTPHFERISPSGSLRKGDMLAMMDPKLREFVEAEGVILTTWRELMERRRKVK</sequence>
<dbReference type="EMBL" id="AQHR01000078">
    <property type="protein sequence ID" value="EON76760.1"/>
    <property type="molecule type" value="Genomic_DNA"/>
</dbReference>
<comment type="cofactor">
    <cofactor evidence="1">
        <name>Mg(2+)</name>
        <dbReference type="ChEBI" id="CHEBI:18420"/>
    </cofactor>
</comment>
<dbReference type="GO" id="GO:0019213">
    <property type="term" value="F:deacetylase activity"/>
    <property type="evidence" value="ECO:0007669"/>
    <property type="project" value="TreeGrafter"/>
</dbReference>
<accession>R7ZRK9</accession>
<evidence type="ECO:0000256" key="1">
    <source>
        <dbReference type="ARBA" id="ARBA00001946"/>
    </source>
</evidence>
<evidence type="ECO:0000256" key="3">
    <source>
        <dbReference type="ARBA" id="ARBA00022801"/>
    </source>
</evidence>
<gene>
    <name evidence="6" type="ORF">ADIS_2759</name>
</gene>
<name>R7ZRK9_9BACT</name>
<evidence type="ECO:0000313" key="7">
    <source>
        <dbReference type="Proteomes" id="UP000013909"/>
    </source>
</evidence>
<dbReference type="GO" id="GO:0046872">
    <property type="term" value="F:metal ion binding"/>
    <property type="evidence" value="ECO:0007669"/>
    <property type="project" value="UniProtKB-KW"/>
</dbReference>
<keyword evidence="4" id="KW-0460">Magnesium</keyword>
<comment type="caution">
    <text evidence="6">The sequence shown here is derived from an EMBL/GenBank/DDBJ whole genome shotgun (WGS) entry which is preliminary data.</text>
</comment>
<dbReference type="SUPFAM" id="SSF88713">
    <property type="entry name" value="Glycoside hydrolase/deacetylase"/>
    <property type="match status" value="1"/>
</dbReference>
<dbReference type="InterPro" id="IPR006879">
    <property type="entry name" value="YdjC-like"/>
</dbReference>
<organism evidence="6 7">
    <name type="scientific">Lunatimonas lonarensis</name>
    <dbReference type="NCBI Taxonomy" id="1232681"/>
    <lineage>
        <taxon>Bacteria</taxon>
        <taxon>Pseudomonadati</taxon>
        <taxon>Bacteroidota</taxon>
        <taxon>Cytophagia</taxon>
        <taxon>Cytophagales</taxon>
        <taxon>Cyclobacteriaceae</taxon>
    </lineage>
</organism>
<dbReference type="AlphaFoldDB" id="R7ZRK9"/>
<keyword evidence="2" id="KW-0479">Metal-binding</keyword>
<dbReference type="STRING" id="1232681.ADIS_2759"/>
<dbReference type="GO" id="GO:0016787">
    <property type="term" value="F:hydrolase activity"/>
    <property type="evidence" value="ECO:0007669"/>
    <property type="project" value="UniProtKB-KW"/>
</dbReference>
<dbReference type="CDD" id="cd10802">
    <property type="entry name" value="YdjC_TTHB029_like"/>
    <property type="match status" value="1"/>
</dbReference>
<evidence type="ECO:0000256" key="4">
    <source>
        <dbReference type="ARBA" id="ARBA00022842"/>
    </source>
</evidence>
<dbReference type="Pfam" id="PF04794">
    <property type="entry name" value="YdjC"/>
    <property type="match status" value="1"/>
</dbReference>
<dbReference type="PANTHER" id="PTHR31609">
    <property type="entry name" value="YDJC DEACETYLASE FAMILY MEMBER"/>
    <property type="match status" value="1"/>
</dbReference>
<evidence type="ECO:0000256" key="2">
    <source>
        <dbReference type="ARBA" id="ARBA00022723"/>
    </source>
</evidence>
<proteinExistence type="predicted"/>
<dbReference type="InterPro" id="IPR011330">
    <property type="entry name" value="Glyco_hydro/deAcase_b/a-brl"/>
</dbReference>
<dbReference type="PATRIC" id="fig|1288963.3.peg.2749"/>
<evidence type="ECO:0000256" key="5">
    <source>
        <dbReference type="ARBA" id="ARBA00023277"/>
    </source>
</evidence>
<dbReference type="Gene3D" id="3.20.20.370">
    <property type="entry name" value="Glycoside hydrolase/deacetylase"/>
    <property type="match status" value="1"/>
</dbReference>
<reference evidence="6 7" key="1">
    <citation type="submission" date="2013-02" db="EMBL/GenBank/DDBJ databases">
        <title>A novel strain isolated from Lonar lake, Maharashtra, India.</title>
        <authorList>
            <person name="Singh A."/>
        </authorList>
    </citation>
    <scope>NUCLEOTIDE SEQUENCE [LARGE SCALE GENOMIC DNA]</scope>
    <source>
        <strain evidence="6 7">AK24</strain>
    </source>
</reference>
<dbReference type="OrthoDB" id="9774177at2"/>
<evidence type="ECO:0000313" key="6">
    <source>
        <dbReference type="EMBL" id="EON76760.1"/>
    </source>
</evidence>
<dbReference type="GO" id="GO:0005975">
    <property type="term" value="P:carbohydrate metabolic process"/>
    <property type="evidence" value="ECO:0007669"/>
    <property type="project" value="InterPro"/>
</dbReference>
<keyword evidence="7" id="KW-1185">Reference proteome</keyword>
<dbReference type="RefSeq" id="WP_010854893.1">
    <property type="nucleotide sequence ID" value="NZ_AQHR01000078.1"/>
</dbReference>
<keyword evidence="5" id="KW-0119">Carbohydrate metabolism</keyword>
<dbReference type="PANTHER" id="PTHR31609:SF1">
    <property type="entry name" value="CARBOHYDRATE DEACETYLASE"/>
    <property type="match status" value="1"/>
</dbReference>
<keyword evidence="3" id="KW-0378">Hydrolase</keyword>
<protein>
    <submittedName>
        <fullName evidence="6">YdjC family protein</fullName>
    </submittedName>
</protein>